<comment type="caution">
    <text evidence="1">The sequence shown here is derived from an EMBL/GenBank/DDBJ whole genome shotgun (WGS) entry which is preliminary data.</text>
</comment>
<dbReference type="InterPro" id="IPR046251">
    <property type="entry name" value="DUF6284"/>
</dbReference>
<reference evidence="1 2" key="1">
    <citation type="submission" date="2018-10" db="EMBL/GenBank/DDBJ databases">
        <title>Isolation of pseudouridimycin from Streptomyces albus DSM 40763.</title>
        <authorList>
            <person name="Rosenqvist P."/>
            <person name="Metsae-Ketelae M."/>
            <person name="Virta P."/>
        </authorList>
    </citation>
    <scope>NUCLEOTIDE SEQUENCE [LARGE SCALE GENOMIC DNA]</scope>
    <source>
        <strain evidence="1 2">DSM 40763</strain>
    </source>
</reference>
<dbReference type="AlphaFoldDB" id="A0A8H1QPB3"/>
<gene>
    <name evidence="1" type="ORF">D8771_20005</name>
</gene>
<protein>
    <submittedName>
        <fullName evidence="1">Uncharacterized protein</fullName>
    </submittedName>
</protein>
<evidence type="ECO:0000313" key="1">
    <source>
        <dbReference type="EMBL" id="TGG81668.1"/>
    </source>
</evidence>
<name>A0A8H1QPB3_9ACTN</name>
<dbReference type="EMBL" id="RCIY01000065">
    <property type="protein sequence ID" value="TGG81668.1"/>
    <property type="molecule type" value="Genomic_DNA"/>
</dbReference>
<accession>A0A8H1QPB3</accession>
<dbReference type="Pfam" id="PF19801">
    <property type="entry name" value="DUF6284"/>
    <property type="match status" value="1"/>
</dbReference>
<dbReference type="GeneID" id="75182351"/>
<proteinExistence type="predicted"/>
<dbReference type="RefSeq" id="WP_016471838.1">
    <property type="nucleotide sequence ID" value="NZ_CP103060.1"/>
</dbReference>
<evidence type="ECO:0000313" key="2">
    <source>
        <dbReference type="Proteomes" id="UP000298111"/>
    </source>
</evidence>
<dbReference type="Proteomes" id="UP000298111">
    <property type="component" value="Unassembled WGS sequence"/>
</dbReference>
<organism evidence="1 2">
    <name type="scientific">Streptomyces albus</name>
    <dbReference type="NCBI Taxonomy" id="1888"/>
    <lineage>
        <taxon>Bacteria</taxon>
        <taxon>Bacillati</taxon>
        <taxon>Actinomycetota</taxon>
        <taxon>Actinomycetes</taxon>
        <taxon>Kitasatosporales</taxon>
        <taxon>Streptomycetaceae</taxon>
        <taxon>Streptomyces</taxon>
    </lineage>
</organism>
<sequence length="81" mass="8651">MNNRKCLVVVRAADGPTAAELDVIEAEMPVIDAEVELLDAQIAVLDRAPSAVDEQRIRRALSRLLAARAQVANSAPSRMGA</sequence>